<proteinExistence type="inferred from homology"/>
<dbReference type="Pfam" id="PF01497">
    <property type="entry name" value="Peripla_BP_2"/>
    <property type="match status" value="1"/>
</dbReference>
<protein>
    <submittedName>
        <fullName evidence="8">Putative iron uptake ABC transporter substrate-binding protein</fullName>
    </submittedName>
</protein>
<dbReference type="PANTHER" id="PTHR30532">
    <property type="entry name" value="IRON III DICITRATE-BINDING PERIPLASMIC PROTEIN"/>
    <property type="match status" value="1"/>
</dbReference>
<keyword evidence="9" id="KW-1185">Reference proteome</keyword>
<dbReference type="PROSITE" id="PS51257">
    <property type="entry name" value="PROKAR_LIPOPROTEIN"/>
    <property type="match status" value="1"/>
</dbReference>
<reference evidence="8 9" key="1">
    <citation type="journal article" date="2010" name="J. Bacteriol.">
        <title>Biochemical characterization of a novel indole prenyltransferase from Streptomyces sp. SN-593.</title>
        <authorList>
            <person name="Takahashi S."/>
            <person name="Takagi H."/>
            <person name="Toyoda A."/>
            <person name="Uramoto M."/>
            <person name="Nogawa T."/>
            <person name="Ueki M."/>
            <person name="Sakaki Y."/>
            <person name="Osada H."/>
        </authorList>
    </citation>
    <scope>NUCLEOTIDE SEQUENCE [LARGE SCALE GENOMIC DNA]</scope>
    <source>
        <strain evidence="8 9">SN-593</strain>
    </source>
</reference>
<dbReference type="PANTHER" id="PTHR30532:SF24">
    <property type="entry name" value="FERRIC ENTEROBACTIN-BINDING PERIPLASMIC PROTEIN FEPB"/>
    <property type="match status" value="1"/>
</dbReference>
<evidence type="ECO:0000259" key="7">
    <source>
        <dbReference type="PROSITE" id="PS50983"/>
    </source>
</evidence>
<evidence type="ECO:0000256" key="2">
    <source>
        <dbReference type="ARBA" id="ARBA00008814"/>
    </source>
</evidence>
<feature type="compositionally biased region" description="Low complexity" evidence="5">
    <location>
        <begin position="44"/>
        <end position="56"/>
    </location>
</feature>
<reference evidence="8 9" key="3">
    <citation type="journal article" date="2011" name="Nat. Chem. Biol.">
        <title>Reveromycin A biosynthesis uses RevG and RevJ for stereospecific spiroacetal formation.</title>
        <authorList>
            <person name="Takahashi S."/>
            <person name="Toyoda A."/>
            <person name="Sekiyama Y."/>
            <person name="Takagi H."/>
            <person name="Nogawa T."/>
            <person name="Uramoto M."/>
            <person name="Suzuki R."/>
            <person name="Koshino H."/>
            <person name="Kumano T."/>
            <person name="Panthee S."/>
            <person name="Dairi T."/>
            <person name="Ishikawa J."/>
            <person name="Ikeda H."/>
            <person name="Sakaki Y."/>
            <person name="Osada H."/>
        </authorList>
    </citation>
    <scope>NUCLEOTIDE SEQUENCE [LARGE SCALE GENOMIC DNA]</scope>
    <source>
        <strain evidence="8 9">SN-593</strain>
    </source>
</reference>
<evidence type="ECO:0000313" key="9">
    <source>
        <dbReference type="Proteomes" id="UP000595703"/>
    </source>
</evidence>
<comment type="similarity">
    <text evidence="2">Belongs to the bacterial solute-binding protein 8 family.</text>
</comment>
<feature type="chain" id="PRO_5032996540" evidence="6">
    <location>
        <begin position="31"/>
        <end position="343"/>
    </location>
</feature>
<dbReference type="GO" id="GO:0030288">
    <property type="term" value="C:outer membrane-bounded periplasmic space"/>
    <property type="evidence" value="ECO:0007669"/>
    <property type="project" value="TreeGrafter"/>
</dbReference>
<reference evidence="8 9" key="4">
    <citation type="journal article" date="2020" name="Sci. Rep.">
        <title>beta-carboline chemical signals induce reveromycin production through a LuxR family regulator in Streptomyces sp. SN-593.</title>
        <authorList>
            <person name="Panthee S."/>
            <person name="Kito N."/>
            <person name="Hayashi T."/>
            <person name="Shimizu T."/>
            <person name="Ishikawa J."/>
            <person name="Hamamoto H."/>
            <person name="Osada H."/>
            <person name="Takahashi S."/>
        </authorList>
    </citation>
    <scope>NUCLEOTIDE SEQUENCE [LARGE SCALE GENOMIC DNA]</scope>
    <source>
        <strain evidence="8 9">SN-593</strain>
    </source>
</reference>
<dbReference type="PROSITE" id="PS50983">
    <property type="entry name" value="FE_B12_PBP"/>
    <property type="match status" value="1"/>
</dbReference>
<dbReference type="InterPro" id="IPR051313">
    <property type="entry name" value="Bact_iron-sidero_bind"/>
</dbReference>
<reference evidence="8 9" key="2">
    <citation type="journal article" date="2011" name="J. Antibiot.">
        <title>Furaquinocins I and J: novel polyketide isoprenoid hybrid compounds from Streptomyces reveromyceticus SN-593.</title>
        <authorList>
            <person name="Panthee S."/>
            <person name="Takahashi S."/>
            <person name="Takagi H."/>
            <person name="Nogawa T."/>
            <person name="Oowada E."/>
            <person name="Uramoto M."/>
            <person name="Osada H."/>
        </authorList>
    </citation>
    <scope>NUCLEOTIDE SEQUENCE [LARGE SCALE GENOMIC DNA]</scope>
    <source>
        <strain evidence="8 9">SN-593</strain>
    </source>
</reference>
<dbReference type="SUPFAM" id="SSF53807">
    <property type="entry name" value="Helical backbone' metal receptor"/>
    <property type="match status" value="1"/>
</dbReference>
<dbReference type="Proteomes" id="UP000595703">
    <property type="component" value="Chromosome"/>
</dbReference>
<evidence type="ECO:0000313" key="8">
    <source>
        <dbReference type="EMBL" id="BBB02294.1"/>
    </source>
</evidence>
<dbReference type="KEGG" id="arev:RVR_10167"/>
<evidence type="ECO:0000256" key="4">
    <source>
        <dbReference type="ARBA" id="ARBA00022729"/>
    </source>
</evidence>
<feature type="domain" description="Fe/B12 periplasmic-binding" evidence="7">
    <location>
        <begin position="76"/>
        <end position="342"/>
    </location>
</feature>
<feature type="region of interest" description="Disordered" evidence="5">
    <location>
        <begin position="36"/>
        <end position="60"/>
    </location>
</feature>
<name>A0A7U3V0L5_9ACTN</name>
<evidence type="ECO:0000256" key="1">
    <source>
        <dbReference type="ARBA" id="ARBA00004196"/>
    </source>
</evidence>
<keyword evidence="4 6" id="KW-0732">Signal</keyword>
<evidence type="ECO:0000256" key="3">
    <source>
        <dbReference type="ARBA" id="ARBA00022448"/>
    </source>
</evidence>
<organism evidence="8 9">
    <name type="scientific">Actinacidiphila reveromycinica</name>
    <dbReference type="NCBI Taxonomy" id="659352"/>
    <lineage>
        <taxon>Bacteria</taxon>
        <taxon>Bacillati</taxon>
        <taxon>Actinomycetota</taxon>
        <taxon>Actinomycetes</taxon>
        <taxon>Kitasatosporales</taxon>
        <taxon>Streptomycetaceae</taxon>
        <taxon>Actinacidiphila</taxon>
    </lineage>
</organism>
<dbReference type="RefSeq" id="WP_202238239.1">
    <property type="nucleotide sequence ID" value="NZ_AP018365.1"/>
</dbReference>
<dbReference type="AlphaFoldDB" id="A0A7U3V0L5"/>
<evidence type="ECO:0000256" key="5">
    <source>
        <dbReference type="SAM" id="MobiDB-lite"/>
    </source>
</evidence>
<comment type="subcellular location">
    <subcellularLocation>
        <location evidence="1">Cell envelope</location>
    </subcellularLocation>
</comment>
<dbReference type="Gene3D" id="3.40.50.1980">
    <property type="entry name" value="Nitrogenase molybdenum iron protein domain"/>
    <property type="match status" value="2"/>
</dbReference>
<keyword evidence="3" id="KW-0813">Transport</keyword>
<accession>A0A7U3V0L5</accession>
<gene>
    <name evidence="8" type="ORF">RVR_10167</name>
</gene>
<sequence>MHSTTRTPRRAPRALAVAAAALGLLLGAAACGSDGHDDAGGAGTPAASSSTGTSTGFPLTVKDSQGGTTLKAAPKKVVALTAVDLDAALAASVVPVLAPSNPFSADGSYPWLKGKLTAATQLVPLTTTPPFEKIAALSPDLILDTGDYAPQDTYGKLSEIAPTLAPLASAAADTWQDRQRQIGRALGRSEQSDAAITSAQNAVTTEKAEHPGLAGRTFSVTYAADAAQIVTLSSPQDFAVRFLQSLGLKQAPALTALAKNSNGVGMVSKEKLDLLSADLMLAAYQTPALEKEIGRSPLMASAAKGHTLQEVDLTTITLLRNPSTLGLPWVLDQLDPSLAKTAS</sequence>
<dbReference type="GO" id="GO:1901678">
    <property type="term" value="P:iron coordination entity transport"/>
    <property type="evidence" value="ECO:0007669"/>
    <property type="project" value="UniProtKB-ARBA"/>
</dbReference>
<dbReference type="InterPro" id="IPR002491">
    <property type="entry name" value="ABC_transptr_periplasmic_BD"/>
</dbReference>
<evidence type="ECO:0000256" key="6">
    <source>
        <dbReference type="SAM" id="SignalP"/>
    </source>
</evidence>
<feature type="signal peptide" evidence="6">
    <location>
        <begin position="1"/>
        <end position="30"/>
    </location>
</feature>
<dbReference type="EMBL" id="AP018365">
    <property type="protein sequence ID" value="BBB02294.1"/>
    <property type="molecule type" value="Genomic_DNA"/>
</dbReference>